<keyword evidence="2" id="KW-1185">Reference proteome</keyword>
<evidence type="ECO:0000313" key="2">
    <source>
        <dbReference type="Proteomes" id="UP000273500"/>
    </source>
</evidence>
<dbReference type="EMBL" id="RWIT01000002">
    <property type="protein sequence ID" value="RSK49907.1"/>
    <property type="molecule type" value="Genomic_DNA"/>
</dbReference>
<reference evidence="1 2" key="1">
    <citation type="submission" date="2018-12" db="EMBL/GenBank/DDBJ databases">
        <authorList>
            <person name="Feng G."/>
            <person name="Zhu H."/>
        </authorList>
    </citation>
    <scope>NUCLEOTIDE SEQUENCE [LARGE SCALE GENOMIC DNA]</scope>
    <source>
        <strain evidence="1 2">KCTC 12533</strain>
    </source>
</reference>
<dbReference type="RefSeq" id="WP_125418444.1">
    <property type="nucleotide sequence ID" value="NZ_RWIT01000002.1"/>
</dbReference>
<dbReference type="AlphaFoldDB" id="A0A3R9P6M5"/>
<dbReference type="OrthoDB" id="9782650at2"/>
<comment type="caution">
    <text evidence="1">The sequence shown here is derived from an EMBL/GenBank/DDBJ whole genome shotgun (WGS) entry which is preliminary data.</text>
</comment>
<sequence>MVAAPLFWRWVLSLLLLPALAEAGGGWTRKKKRGYAKVGLTLVGSSRYHTLGGQLIETARYRQQLLSLYGEYGLTDRLETVVNLPLYRRATFPETTPGQGIGDAEVGLRYGLLRGRWPLAVGVAVELPTGNPRTRGYSRQDPRSFVQLPTGDGELNIWTRAALSHSLGPAFLTLEAAYNQRTRGFTSQYSYGVQVGYRLGQRLWLTASGRTLANVRPPRPDRLASIGLGEGVAYSTAAVGASYHLGPHLRVGTDWAVGFGRLRNVYSARPLTLGAAWEW</sequence>
<name>A0A3R9P6M5_9BACT</name>
<accession>A0A3R9P6M5</accession>
<protein>
    <submittedName>
        <fullName evidence="1">Uncharacterized protein</fullName>
    </submittedName>
</protein>
<evidence type="ECO:0000313" key="1">
    <source>
        <dbReference type="EMBL" id="RSK49907.1"/>
    </source>
</evidence>
<dbReference type="Proteomes" id="UP000273500">
    <property type="component" value="Unassembled WGS sequence"/>
</dbReference>
<dbReference type="SUPFAM" id="SSF56935">
    <property type="entry name" value="Porins"/>
    <property type="match status" value="1"/>
</dbReference>
<proteinExistence type="predicted"/>
<organism evidence="1 2">
    <name type="scientific">Hymenobacter rigui</name>
    <dbReference type="NCBI Taxonomy" id="334424"/>
    <lineage>
        <taxon>Bacteria</taxon>
        <taxon>Pseudomonadati</taxon>
        <taxon>Bacteroidota</taxon>
        <taxon>Cytophagia</taxon>
        <taxon>Cytophagales</taxon>
        <taxon>Hymenobacteraceae</taxon>
        <taxon>Hymenobacter</taxon>
    </lineage>
</organism>
<gene>
    <name evidence="1" type="ORF">EI291_04475</name>
</gene>